<evidence type="ECO:0000313" key="5">
    <source>
        <dbReference type="Proteomes" id="UP000251314"/>
    </source>
</evidence>
<dbReference type="EMBL" id="MJFZ01000058">
    <property type="protein sequence ID" value="RAW39823.1"/>
    <property type="molecule type" value="Genomic_DNA"/>
</dbReference>
<evidence type="ECO:0000313" key="4">
    <source>
        <dbReference type="EMBL" id="RAW39823.1"/>
    </source>
</evidence>
<dbReference type="OrthoDB" id="94870at2759"/>
<gene>
    <name evidence="4" type="ORF">PC110_g3929</name>
    <name evidence="1" type="ORF">PC113_g12949</name>
    <name evidence="2" type="ORF">PC115_g11885</name>
    <name evidence="3" type="ORF">PC129_g21236</name>
</gene>
<evidence type="ECO:0000313" key="1">
    <source>
        <dbReference type="EMBL" id="KAG2854858.1"/>
    </source>
</evidence>
<dbReference type="EMBL" id="RCMV01001655">
    <property type="protein sequence ID" value="KAG3207727.1"/>
    <property type="molecule type" value="Genomic_DNA"/>
</dbReference>
<dbReference type="AlphaFoldDB" id="A0A329SS83"/>
<dbReference type="Proteomes" id="UP000774804">
    <property type="component" value="Unassembled WGS sequence"/>
</dbReference>
<proteinExistence type="predicted"/>
<dbReference type="Proteomes" id="UP000251314">
    <property type="component" value="Unassembled WGS sequence"/>
</dbReference>
<comment type="caution">
    <text evidence="4">The sequence shown here is derived from an EMBL/GenBank/DDBJ whole genome shotgun (WGS) entry which is preliminary data.</text>
</comment>
<name>A0A329SS83_9STRA</name>
<protein>
    <submittedName>
        <fullName evidence="4">Uncharacterized protein</fullName>
    </submittedName>
</protein>
<evidence type="ECO:0000313" key="2">
    <source>
        <dbReference type="EMBL" id="KAG2913753.1"/>
    </source>
</evidence>
<sequence length="287" mass="31572">MTSGINPEVEGVTTFALCPDGSFRYRISLKNEQVNLWLEDRTSKKQWQSGLLTKEDYVTAANTFVDASAADYVSCFQQCLDCSLDNSNESQRKLVSLKNGRLQLEMSIKLRLLRSVREVKYIFKLEPVAVDKIDILESKLKDQQEELDKFRGLGERAFLHAESVTWNSSKLQWKPIDSTNFVLASEKTSIMVRVPGLYTIAVLVNHGPLQNNVVGAISLEKNGAVILSAATGAVYSGYHGNHLSHQTSSSLTCIVQIKKDESIAVVCTGTSAIANTASYLTAVGMGN</sequence>
<dbReference type="Proteomes" id="UP000735874">
    <property type="component" value="Unassembled WGS sequence"/>
</dbReference>
<keyword evidence="5" id="KW-1185">Reference proteome</keyword>
<dbReference type="EMBL" id="RCMI01000384">
    <property type="protein sequence ID" value="KAG2913753.1"/>
    <property type="molecule type" value="Genomic_DNA"/>
</dbReference>
<dbReference type="EMBL" id="RCMG01000405">
    <property type="protein sequence ID" value="KAG2854858.1"/>
    <property type="molecule type" value="Genomic_DNA"/>
</dbReference>
<dbReference type="VEuPathDB" id="FungiDB:PC110_g3929"/>
<dbReference type="Proteomes" id="UP000760860">
    <property type="component" value="Unassembled WGS sequence"/>
</dbReference>
<reference evidence="1" key="2">
    <citation type="submission" date="2018-10" db="EMBL/GenBank/DDBJ databases">
        <title>Effector identification in a new, highly contiguous assembly of the strawberry crown rot pathogen Phytophthora cactorum.</title>
        <authorList>
            <person name="Armitage A.D."/>
            <person name="Nellist C.F."/>
            <person name="Bates H."/>
            <person name="Vickerstaff R.J."/>
            <person name="Harrison R.J."/>
        </authorList>
    </citation>
    <scope>NUCLEOTIDE SEQUENCE</scope>
    <source>
        <strain evidence="1">15-7</strain>
        <strain evidence="2">4032</strain>
        <strain evidence="3">P421</strain>
    </source>
</reference>
<evidence type="ECO:0000313" key="3">
    <source>
        <dbReference type="EMBL" id="KAG3207727.1"/>
    </source>
</evidence>
<accession>A0A329SS83</accession>
<reference evidence="4 5" key="1">
    <citation type="submission" date="2018-01" db="EMBL/GenBank/DDBJ databases">
        <title>Draft genome of the strawberry crown rot pathogen Phytophthora cactorum.</title>
        <authorList>
            <person name="Armitage A.D."/>
            <person name="Lysoe E."/>
            <person name="Nellist C.F."/>
            <person name="Harrison R.J."/>
            <person name="Brurberg M.B."/>
        </authorList>
    </citation>
    <scope>NUCLEOTIDE SEQUENCE [LARGE SCALE GENOMIC DNA]</scope>
    <source>
        <strain evidence="4 5">10300</strain>
    </source>
</reference>
<organism evidence="4 5">
    <name type="scientific">Phytophthora cactorum</name>
    <dbReference type="NCBI Taxonomy" id="29920"/>
    <lineage>
        <taxon>Eukaryota</taxon>
        <taxon>Sar</taxon>
        <taxon>Stramenopiles</taxon>
        <taxon>Oomycota</taxon>
        <taxon>Peronosporomycetes</taxon>
        <taxon>Peronosporales</taxon>
        <taxon>Peronosporaceae</taxon>
        <taxon>Phytophthora</taxon>
    </lineage>
</organism>